<dbReference type="AlphaFoldDB" id="A0AAD5UC78"/>
<feature type="domain" description="SCP" evidence="3">
    <location>
        <begin position="79"/>
        <end position="206"/>
    </location>
</feature>
<name>A0AAD5UC78_9FUNG</name>
<sequence>MLDLTVLLLSPLALAQSPTATVNSTIVTTDVAIPAAVQGMCYKKNRPVPTTTIPPKPKPTAAPKPQTPQAPPPQAGISSFAQSCLDAHNRYRAQRGIPPLSWNSGSLLQHAVNWAITMFDDNSMFHSQTPGMGENIAMGSGMSCEQAVNMWMGEEASWDGGPVSGSNYGVIGHFTQVMWRDSKEVSCSAEGSFLVCNYYPQGNLLGHMPF</sequence>
<feature type="signal peptide" evidence="2">
    <location>
        <begin position="1"/>
        <end position="15"/>
    </location>
</feature>
<dbReference type="InterPro" id="IPR018244">
    <property type="entry name" value="Allrgn_V5/Tpx1_CS"/>
</dbReference>
<dbReference type="GO" id="GO:0006508">
    <property type="term" value="P:proteolysis"/>
    <property type="evidence" value="ECO:0007669"/>
    <property type="project" value="UniProtKB-KW"/>
</dbReference>
<dbReference type="InterPro" id="IPR035940">
    <property type="entry name" value="CAP_sf"/>
</dbReference>
<evidence type="ECO:0000313" key="5">
    <source>
        <dbReference type="Proteomes" id="UP001210925"/>
    </source>
</evidence>
<dbReference type="InterPro" id="IPR001283">
    <property type="entry name" value="CRISP-related"/>
</dbReference>
<organism evidence="4 5">
    <name type="scientific">Boothiomyces macroporosus</name>
    <dbReference type="NCBI Taxonomy" id="261099"/>
    <lineage>
        <taxon>Eukaryota</taxon>
        <taxon>Fungi</taxon>
        <taxon>Fungi incertae sedis</taxon>
        <taxon>Chytridiomycota</taxon>
        <taxon>Chytridiomycota incertae sedis</taxon>
        <taxon>Chytridiomycetes</taxon>
        <taxon>Rhizophydiales</taxon>
        <taxon>Terramycetaceae</taxon>
        <taxon>Boothiomyces</taxon>
    </lineage>
</organism>
<evidence type="ECO:0000313" key="4">
    <source>
        <dbReference type="EMBL" id="KAJ3253834.1"/>
    </source>
</evidence>
<dbReference type="Pfam" id="PF00188">
    <property type="entry name" value="CAP"/>
    <property type="match status" value="1"/>
</dbReference>
<feature type="region of interest" description="Disordered" evidence="1">
    <location>
        <begin position="45"/>
        <end position="78"/>
    </location>
</feature>
<feature type="compositionally biased region" description="Pro residues" evidence="1">
    <location>
        <begin position="52"/>
        <end position="74"/>
    </location>
</feature>
<keyword evidence="2" id="KW-0732">Signal</keyword>
<keyword evidence="5" id="KW-1185">Reference proteome</keyword>
<protein>
    <submittedName>
        <fullName evidence="4">Cuticle-degrading protease</fullName>
    </submittedName>
</protein>
<dbReference type="PANTHER" id="PTHR10334">
    <property type="entry name" value="CYSTEINE-RICH SECRETORY PROTEIN-RELATED"/>
    <property type="match status" value="1"/>
</dbReference>
<dbReference type="EMBL" id="JADGKB010000099">
    <property type="protein sequence ID" value="KAJ3253834.1"/>
    <property type="molecule type" value="Genomic_DNA"/>
</dbReference>
<feature type="chain" id="PRO_5041936346" evidence="2">
    <location>
        <begin position="16"/>
        <end position="210"/>
    </location>
</feature>
<accession>A0AAD5UC78</accession>
<evidence type="ECO:0000256" key="2">
    <source>
        <dbReference type="SAM" id="SignalP"/>
    </source>
</evidence>
<proteinExistence type="predicted"/>
<dbReference type="CDD" id="cd05382">
    <property type="entry name" value="CAP_GAPR1-like"/>
    <property type="match status" value="1"/>
</dbReference>
<dbReference type="SMART" id="SM00198">
    <property type="entry name" value="SCP"/>
    <property type="match status" value="1"/>
</dbReference>
<keyword evidence="4" id="KW-0645">Protease</keyword>
<dbReference type="GO" id="GO:0008233">
    <property type="term" value="F:peptidase activity"/>
    <property type="evidence" value="ECO:0007669"/>
    <property type="project" value="UniProtKB-KW"/>
</dbReference>
<comment type="caution">
    <text evidence="4">The sequence shown here is derived from an EMBL/GenBank/DDBJ whole genome shotgun (WGS) entry which is preliminary data.</text>
</comment>
<reference evidence="4" key="1">
    <citation type="submission" date="2020-05" db="EMBL/GenBank/DDBJ databases">
        <title>Phylogenomic resolution of chytrid fungi.</title>
        <authorList>
            <person name="Stajich J.E."/>
            <person name="Amses K."/>
            <person name="Simmons R."/>
            <person name="Seto K."/>
            <person name="Myers J."/>
            <person name="Bonds A."/>
            <person name="Quandt C.A."/>
            <person name="Barry K."/>
            <person name="Liu P."/>
            <person name="Grigoriev I."/>
            <person name="Longcore J.E."/>
            <person name="James T.Y."/>
        </authorList>
    </citation>
    <scope>NUCLEOTIDE SEQUENCE</scope>
    <source>
        <strain evidence="4">PLAUS21</strain>
    </source>
</reference>
<dbReference type="Gene3D" id="3.40.33.10">
    <property type="entry name" value="CAP"/>
    <property type="match status" value="1"/>
</dbReference>
<keyword evidence="4" id="KW-0378">Hydrolase</keyword>
<gene>
    <name evidence="4" type="primary">PR1_2</name>
    <name evidence="4" type="ORF">HK103_007695</name>
</gene>
<evidence type="ECO:0000256" key="1">
    <source>
        <dbReference type="SAM" id="MobiDB-lite"/>
    </source>
</evidence>
<dbReference type="GO" id="GO:0005576">
    <property type="term" value="C:extracellular region"/>
    <property type="evidence" value="ECO:0007669"/>
    <property type="project" value="InterPro"/>
</dbReference>
<dbReference type="PRINTS" id="PR00837">
    <property type="entry name" value="V5TPXLIKE"/>
</dbReference>
<dbReference type="Proteomes" id="UP001210925">
    <property type="component" value="Unassembled WGS sequence"/>
</dbReference>
<dbReference type="InterPro" id="IPR034113">
    <property type="entry name" value="SCP_GAPR1-like"/>
</dbReference>
<dbReference type="SUPFAM" id="SSF55797">
    <property type="entry name" value="PR-1-like"/>
    <property type="match status" value="1"/>
</dbReference>
<dbReference type="InterPro" id="IPR014044">
    <property type="entry name" value="CAP_dom"/>
</dbReference>
<evidence type="ECO:0000259" key="3">
    <source>
        <dbReference type="SMART" id="SM00198"/>
    </source>
</evidence>
<dbReference type="PROSITE" id="PS01009">
    <property type="entry name" value="CRISP_1"/>
    <property type="match status" value="1"/>
</dbReference>